<evidence type="ECO:0000256" key="2">
    <source>
        <dbReference type="SAM" id="Phobius"/>
    </source>
</evidence>
<reference evidence="3" key="1">
    <citation type="submission" date="2020-06" db="EMBL/GenBank/DDBJ databases">
        <authorList>
            <consortium name="Plant Systems Biology data submission"/>
        </authorList>
    </citation>
    <scope>NUCLEOTIDE SEQUENCE</scope>
    <source>
        <strain evidence="3">D6</strain>
    </source>
</reference>
<organism evidence="3 4">
    <name type="scientific">Seminavis robusta</name>
    <dbReference type="NCBI Taxonomy" id="568900"/>
    <lineage>
        <taxon>Eukaryota</taxon>
        <taxon>Sar</taxon>
        <taxon>Stramenopiles</taxon>
        <taxon>Ochrophyta</taxon>
        <taxon>Bacillariophyta</taxon>
        <taxon>Bacillariophyceae</taxon>
        <taxon>Bacillariophycidae</taxon>
        <taxon>Naviculales</taxon>
        <taxon>Naviculaceae</taxon>
        <taxon>Seminavis</taxon>
    </lineage>
</organism>
<proteinExistence type="predicted"/>
<gene>
    <name evidence="3" type="ORF">SEMRO_278_G106480.1</name>
</gene>
<name>A0A9N8DPI4_9STRA</name>
<dbReference type="AlphaFoldDB" id="A0A9N8DPI4"/>
<dbReference type="SUPFAM" id="SSF52058">
    <property type="entry name" value="L domain-like"/>
    <property type="match status" value="1"/>
</dbReference>
<feature type="region of interest" description="Disordered" evidence="1">
    <location>
        <begin position="269"/>
        <end position="291"/>
    </location>
</feature>
<keyword evidence="2" id="KW-0472">Membrane</keyword>
<evidence type="ECO:0000313" key="4">
    <source>
        <dbReference type="Proteomes" id="UP001153069"/>
    </source>
</evidence>
<dbReference type="EMBL" id="CAICTM010000277">
    <property type="protein sequence ID" value="CAB9506762.1"/>
    <property type="molecule type" value="Genomic_DNA"/>
</dbReference>
<feature type="compositionally biased region" description="Polar residues" evidence="1">
    <location>
        <begin position="88"/>
        <end position="97"/>
    </location>
</feature>
<dbReference type="OrthoDB" id="47890at2759"/>
<evidence type="ECO:0000313" key="3">
    <source>
        <dbReference type="EMBL" id="CAB9506762.1"/>
    </source>
</evidence>
<keyword evidence="3" id="KW-0675">Receptor</keyword>
<protein>
    <submittedName>
        <fullName evidence="3">LRR receptor-like serine threonine-protein kinase</fullName>
    </submittedName>
</protein>
<keyword evidence="4" id="KW-1185">Reference proteome</keyword>
<dbReference type="InterPro" id="IPR052595">
    <property type="entry name" value="LRRC69/RLP"/>
</dbReference>
<keyword evidence="2" id="KW-1133">Transmembrane helix</keyword>
<feature type="compositionally biased region" description="Polar residues" evidence="1">
    <location>
        <begin position="280"/>
        <end position="291"/>
    </location>
</feature>
<dbReference type="PANTHER" id="PTHR48057:SF7">
    <property type="entry name" value="LEUCINE-RICH REPEAT SERINE_THREONINE-PROTEIN KINASE 1"/>
    <property type="match status" value="1"/>
</dbReference>
<keyword evidence="3" id="KW-0418">Kinase</keyword>
<feature type="compositionally biased region" description="Low complexity" evidence="1">
    <location>
        <begin position="121"/>
        <end position="130"/>
    </location>
</feature>
<sequence>MQDSGQKQEEVKDESLIALAGDNQGAIHDVSSAEAPEKVEATKKTQQNLASFESIISNPNSKDDRKVGSISNVTVARPGAVAVAVRSEGSNKNTATKTAAGVADPLTTTPPSFLQDIQPLPSANNPSPAAQSHDTSLPGAYAEVPGWRQDSVNVQDILGVENSVDRNLEDAVACSPQPLENRGAGESAVSMSDVQAMNYHQGLVHAREVENPANRQVAVQVVDPPKDSDTAVDNTNDKQNQKWWVLLSLVLVVLAAVGLTVGLAATKNKHADDPIDKDSAATSTTIPDQNSTTILPKPDVYNDVFFMPILHRVPNSTLDFIQNHDTTSPQYQAYQWLRQDAAVNNHTEDRLLQRFVLAIFYYATMGPTHWKYKGGGSVVINTNFRPMPTPGFLLTSEPGNQSGTSNYSTNTTISQPSTNNSLGGRWLYEESTAISTTDSQEWDSMPRSTFLRRKLQQQPEPTSGLFRQIYINGTQPWLSHEYHECIWFSKTPVKEQETCFDDGNYKNLALSFNSLAGTLPQEISLITSLESISVGKNKIRGTIPSNIGLMPNLIEFRVFGNLMTGTVPSELGLLSNSLRQLSFLDNDFAGELPTEFWNLSNLTDLLIGNNANLRGTLPADFGERFPKLRLFLSEGAQFAGTIPTSIGKCSDLVELVINNNQLSRELPSELGKLSRSLILLKASSNPQLAGQLPSELGLLTSLQELRLDGNPKLSGTIPLALIDLAVHASLTKLSIRGTSISGSIPPEACLVVSFSCSTDNPLLCGCDCPCA</sequence>
<dbReference type="InterPro" id="IPR032675">
    <property type="entry name" value="LRR_dom_sf"/>
</dbReference>
<dbReference type="GO" id="GO:0016301">
    <property type="term" value="F:kinase activity"/>
    <property type="evidence" value="ECO:0007669"/>
    <property type="project" value="UniProtKB-KW"/>
</dbReference>
<comment type="caution">
    <text evidence="3">The sequence shown here is derived from an EMBL/GenBank/DDBJ whole genome shotgun (WGS) entry which is preliminary data.</text>
</comment>
<feature type="region of interest" description="Disordered" evidence="1">
    <location>
        <begin position="86"/>
        <end position="142"/>
    </location>
</feature>
<keyword evidence="3" id="KW-0808">Transferase</keyword>
<feature type="region of interest" description="Disordered" evidence="1">
    <location>
        <begin position="400"/>
        <end position="419"/>
    </location>
</feature>
<feature type="compositionally biased region" description="Polar residues" evidence="1">
    <location>
        <begin position="44"/>
        <end position="60"/>
    </location>
</feature>
<feature type="compositionally biased region" description="Basic and acidic residues" evidence="1">
    <location>
        <begin position="269"/>
        <end position="279"/>
    </location>
</feature>
<dbReference type="Proteomes" id="UP001153069">
    <property type="component" value="Unassembled WGS sequence"/>
</dbReference>
<dbReference type="PANTHER" id="PTHR48057">
    <property type="entry name" value="LEUCINE-RICH REPEAT SERINE/THREONINE-PROTEIN KINASE 1"/>
    <property type="match status" value="1"/>
</dbReference>
<dbReference type="InterPro" id="IPR001611">
    <property type="entry name" value="Leu-rich_rpt"/>
</dbReference>
<feature type="transmembrane region" description="Helical" evidence="2">
    <location>
        <begin position="243"/>
        <end position="265"/>
    </location>
</feature>
<dbReference type="Gene3D" id="3.80.10.10">
    <property type="entry name" value="Ribonuclease Inhibitor"/>
    <property type="match status" value="1"/>
</dbReference>
<evidence type="ECO:0000256" key="1">
    <source>
        <dbReference type="SAM" id="MobiDB-lite"/>
    </source>
</evidence>
<feature type="region of interest" description="Disordered" evidence="1">
    <location>
        <begin position="32"/>
        <end position="68"/>
    </location>
</feature>
<keyword evidence="2" id="KW-0812">Transmembrane</keyword>
<dbReference type="Pfam" id="PF00560">
    <property type="entry name" value="LRR_1"/>
    <property type="match status" value="1"/>
</dbReference>
<accession>A0A9N8DPI4</accession>